<evidence type="ECO:0000313" key="3">
    <source>
        <dbReference type="Proteomes" id="UP000807306"/>
    </source>
</evidence>
<keyword evidence="1" id="KW-1133">Transmembrane helix</keyword>
<feature type="transmembrane region" description="Helical" evidence="1">
    <location>
        <begin position="82"/>
        <end position="103"/>
    </location>
</feature>
<evidence type="ECO:0000313" key="2">
    <source>
        <dbReference type="EMBL" id="KAF9530501.1"/>
    </source>
</evidence>
<keyword evidence="3" id="KW-1185">Reference proteome</keyword>
<feature type="transmembrane region" description="Helical" evidence="1">
    <location>
        <begin position="48"/>
        <end position="70"/>
    </location>
</feature>
<name>A0A9P6EIW4_9AGAR</name>
<keyword evidence="1" id="KW-0812">Transmembrane</keyword>
<sequence length="179" mass="19959">MAASFSRCTKLAVLTFHVTNFVGSGNLSLEYLRWSNNESIQLCITSFVFRAVLGLQSLTCIEAILMVRVYASFNRSRSAGRFLLVIFLFCWALQAFPFLHIIRALSESVSCIAPPTPRCSIKIIGFGAALCHSIILLLVIWRYRYKRQDGWARTPLASALVHDGVVTCLLVGGECRLHS</sequence>
<dbReference type="OrthoDB" id="2637653at2759"/>
<protein>
    <submittedName>
        <fullName evidence="2">Uncharacterized protein</fullName>
    </submittedName>
</protein>
<dbReference type="EMBL" id="MU157839">
    <property type="protein sequence ID" value="KAF9530501.1"/>
    <property type="molecule type" value="Genomic_DNA"/>
</dbReference>
<dbReference type="AlphaFoldDB" id="A0A9P6EIW4"/>
<proteinExistence type="predicted"/>
<accession>A0A9P6EIW4</accession>
<gene>
    <name evidence="2" type="ORF">CPB83DRAFT_164649</name>
</gene>
<feature type="transmembrane region" description="Helical" evidence="1">
    <location>
        <begin position="123"/>
        <end position="143"/>
    </location>
</feature>
<comment type="caution">
    <text evidence="2">The sequence shown here is derived from an EMBL/GenBank/DDBJ whole genome shotgun (WGS) entry which is preliminary data.</text>
</comment>
<evidence type="ECO:0000256" key="1">
    <source>
        <dbReference type="SAM" id="Phobius"/>
    </source>
</evidence>
<organism evidence="2 3">
    <name type="scientific">Crepidotus variabilis</name>
    <dbReference type="NCBI Taxonomy" id="179855"/>
    <lineage>
        <taxon>Eukaryota</taxon>
        <taxon>Fungi</taxon>
        <taxon>Dikarya</taxon>
        <taxon>Basidiomycota</taxon>
        <taxon>Agaricomycotina</taxon>
        <taxon>Agaricomycetes</taxon>
        <taxon>Agaricomycetidae</taxon>
        <taxon>Agaricales</taxon>
        <taxon>Agaricineae</taxon>
        <taxon>Crepidotaceae</taxon>
        <taxon>Crepidotus</taxon>
    </lineage>
</organism>
<keyword evidence="1" id="KW-0472">Membrane</keyword>
<dbReference type="Proteomes" id="UP000807306">
    <property type="component" value="Unassembled WGS sequence"/>
</dbReference>
<reference evidence="2" key="1">
    <citation type="submission" date="2020-11" db="EMBL/GenBank/DDBJ databases">
        <authorList>
            <consortium name="DOE Joint Genome Institute"/>
            <person name="Ahrendt S."/>
            <person name="Riley R."/>
            <person name="Andreopoulos W."/>
            <person name="Labutti K."/>
            <person name="Pangilinan J."/>
            <person name="Ruiz-Duenas F.J."/>
            <person name="Barrasa J.M."/>
            <person name="Sanchez-Garcia M."/>
            <person name="Camarero S."/>
            <person name="Miyauchi S."/>
            <person name="Serrano A."/>
            <person name="Linde D."/>
            <person name="Babiker R."/>
            <person name="Drula E."/>
            <person name="Ayuso-Fernandez I."/>
            <person name="Pacheco R."/>
            <person name="Padilla G."/>
            <person name="Ferreira P."/>
            <person name="Barriuso J."/>
            <person name="Kellner H."/>
            <person name="Castanera R."/>
            <person name="Alfaro M."/>
            <person name="Ramirez L."/>
            <person name="Pisabarro A.G."/>
            <person name="Kuo A."/>
            <person name="Tritt A."/>
            <person name="Lipzen A."/>
            <person name="He G."/>
            <person name="Yan M."/>
            <person name="Ng V."/>
            <person name="Cullen D."/>
            <person name="Martin F."/>
            <person name="Rosso M.-N."/>
            <person name="Henrissat B."/>
            <person name="Hibbett D."/>
            <person name="Martinez A.T."/>
            <person name="Grigoriev I.V."/>
        </authorList>
    </citation>
    <scope>NUCLEOTIDE SEQUENCE</scope>
    <source>
        <strain evidence="2">CBS 506.95</strain>
    </source>
</reference>